<dbReference type="Gene3D" id="3.40.50.360">
    <property type="match status" value="1"/>
</dbReference>
<organism evidence="4 5">
    <name type="scientific">Roseicyclus marinus</name>
    <dbReference type="NCBI Taxonomy" id="2161673"/>
    <lineage>
        <taxon>Bacteria</taxon>
        <taxon>Pseudomonadati</taxon>
        <taxon>Pseudomonadota</taxon>
        <taxon>Alphaproteobacteria</taxon>
        <taxon>Rhodobacterales</taxon>
        <taxon>Roseobacteraceae</taxon>
        <taxon>Roseicyclus</taxon>
    </lineage>
</organism>
<dbReference type="InterPro" id="IPR029039">
    <property type="entry name" value="Flavoprotein-like_sf"/>
</dbReference>
<proteinExistence type="inferred from homology"/>
<dbReference type="GO" id="GO:0005829">
    <property type="term" value="C:cytosol"/>
    <property type="evidence" value="ECO:0007669"/>
    <property type="project" value="TreeGrafter"/>
</dbReference>
<name>A0AA48HAM4_9RHOB</name>
<dbReference type="SUPFAM" id="SSF52218">
    <property type="entry name" value="Flavoproteins"/>
    <property type="match status" value="1"/>
</dbReference>
<evidence type="ECO:0000256" key="1">
    <source>
        <dbReference type="ARBA" id="ARBA00006252"/>
    </source>
</evidence>
<evidence type="ECO:0000313" key="5">
    <source>
        <dbReference type="Proteomes" id="UP001337723"/>
    </source>
</evidence>
<gene>
    <name evidence="4" type="ORF">MACH21_30640</name>
</gene>
<dbReference type="Pfam" id="PF02525">
    <property type="entry name" value="Flavodoxin_2"/>
    <property type="match status" value="1"/>
</dbReference>
<accession>A0AA48HAM4</accession>
<keyword evidence="2" id="KW-0560">Oxidoreductase</keyword>
<reference evidence="4 5" key="1">
    <citation type="submission" date="2023-01" db="EMBL/GenBank/DDBJ databases">
        <title>Complete genome sequence of Roseicyclus marinus strain Dej080120_10.</title>
        <authorList>
            <person name="Ueki S."/>
            <person name="Maruyama F."/>
        </authorList>
    </citation>
    <scope>NUCLEOTIDE SEQUENCE [LARGE SCALE GENOMIC DNA]</scope>
    <source>
        <strain evidence="4 5">Dej080120_10</strain>
    </source>
</reference>
<dbReference type="InterPro" id="IPR051545">
    <property type="entry name" value="NAD(P)H_dehydrogenase_qn"/>
</dbReference>
<dbReference type="KEGG" id="rmai:MACH21_30640"/>
<comment type="similarity">
    <text evidence="1">Belongs to the NAD(P)H dehydrogenase (quinone) family.</text>
</comment>
<protein>
    <submittedName>
        <fullName evidence="4">NAD(P)H dehydrogenase</fullName>
    </submittedName>
</protein>
<sequence length="255" mass="27990">MVVERTTLIVLAHPERRSFCGAWAEASAAAAAAQGDRVLWSDLYGMGFHPAEGPGRYAAPPAPFDALKAQEQAAAAGDLPPDIAAEVDKIRTADRIVFHFPIWWFAPPAMLKGWCDRALVHGLLHDVDRRFDTGLLRGKRALFCVTTGARETEAGPDGKEGETRLLLWPLAHTLRYCGMEVAEPLIVHGVHGYHEGARKRALEARLTQVLAAQGRILADLAQRPLMPFNADADFDADGRLRPDAPSHWPFIRHDG</sequence>
<evidence type="ECO:0000313" key="4">
    <source>
        <dbReference type="EMBL" id="BDW86887.1"/>
    </source>
</evidence>
<dbReference type="AlphaFoldDB" id="A0AA48HAM4"/>
<dbReference type="Proteomes" id="UP001337723">
    <property type="component" value="Chromosome"/>
</dbReference>
<dbReference type="PANTHER" id="PTHR10204">
    <property type="entry name" value="NAD P H OXIDOREDUCTASE-RELATED"/>
    <property type="match status" value="1"/>
</dbReference>
<evidence type="ECO:0000259" key="3">
    <source>
        <dbReference type="Pfam" id="PF02525"/>
    </source>
</evidence>
<dbReference type="EMBL" id="AP027266">
    <property type="protein sequence ID" value="BDW86887.1"/>
    <property type="molecule type" value="Genomic_DNA"/>
</dbReference>
<feature type="domain" description="Flavodoxin-like fold" evidence="3">
    <location>
        <begin position="6"/>
        <end position="204"/>
    </location>
</feature>
<dbReference type="InterPro" id="IPR003680">
    <property type="entry name" value="Flavodoxin_fold"/>
</dbReference>
<keyword evidence="5" id="KW-1185">Reference proteome</keyword>
<evidence type="ECO:0000256" key="2">
    <source>
        <dbReference type="ARBA" id="ARBA00023002"/>
    </source>
</evidence>
<dbReference type="PANTHER" id="PTHR10204:SF34">
    <property type="entry name" value="NAD(P)H DEHYDROGENASE [QUINONE] 1 ISOFORM 1"/>
    <property type="match status" value="1"/>
</dbReference>
<dbReference type="GO" id="GO:0003955">
    <property type="term" value="F:NAD(P)H dehydrogenase (quinone) activity"/>
    <property type="evidence" value="ECO:0007669"/>
    <property type="project" value="TreeGrafter"/>
</dbReference>